<evidence type="ECO:0000256" key="1">
    <source>
        <dbReference type="SAM" id="MobiDB-lite"/>
    </source>
</evidence>
<keyword evidence="4" id="KW-1185">Reference proteome</keyword>
<dbReference type="EMBL" id="JAEPRD010000040">
    <property type="protein sequence ID" value="KAG2205006.1"/>
    <property type="molecule type" value="Genomic_DNA"/>
</dbReference>
<evidence type="ECO:0000313" key="3">
    <source>
        <dbReference type="EMBL" id="KAG2205006.1"/>
    </source>
</evidence>
<dbReference type="Proteomes" id="UP000603453">
    <property type="component" value="Unassembled WGS sequence"/>
</dbReference>
<proteinExistence type="predicted"/>
<sequence length="907" mass="101750">MDNNIENNRIPFDLAKLFSKSPIVYYVSYYGDPNGGFDILTGLITNAFVSLKDKVYVLGGQKIVEKERVHLSGAIEYTFSPNWTFQETSVAGNDVTYKVCRYCQGYALPDNRTIVTIGTEFKIVDEDWRIGLAFYNTDTHSYTYINDSIAGILPPWRDTFSSAISENGDTLFLIGGQDISIQYPEMQLYADGACASMLSDGTIVIAFGIDGNGIAHNASEVFLFDTNLNTIRIQPISGKAPIPRTQVSCTLGFDKKTIYYFGGADVINLQSPYQGVVYGDTPILDTSTWSWVQYTIPGITPNPSKLTSMTLFGSDKIIISLDNVPGVGENIKSSNIQWFTNYEDFDHPYKKPGLSDGGKAGIIVAVLVIVAMIFALLWKFVPATRRIVTYVQQDMIWSPRSGEPLWAETTRLLVRFILLVLFLAFVSYVIYRSIESPIVSQIIDKETDSVLVPDIRFCFDGFDETDSTPSISCVFRNGSNCQDNIKPLDRTVHSPIYSDDFGNVTCLLFIPGPDFRLINDNTGYTDSTGTKIQFSFFATPQNLNDTSIGVIYADFYAPGYDPNVDVFNLSSFAGDSKLNGIDLTPWLVSEQAFNLVDSIILKQGVVSTASYTLTTVEKLRKTDGWNYIGFSSSYDTTMEVESKFKDAPQSNKNMPSEGDSNMYMAKLTIQPRAFLETTKRDQKVFTLLNAFAQAGGVLGLFVAVQTLLFGFRPQSPWGIVHRWSFGSLRIRLTDRLANYFNKTGTPVPLVNPVNNDPNLHHYFKNDNIYMPYGPGVPSANEEQIETTVVQENRVKRVEERLQLMELLLKSYYLNDEVFRSLDQAVKRGNEERRRSSMIQASYQETDSVLGNNVLNEEFSGDTNDRTNVARRPSSTVFEMRQRGQYQPNLTSEAPLELYDEESEIGKR</sequence>
<feature type="transmembrane region" description="Helical" evidence="2">
    <location>
        <begin position="412"/>
        <end position="431"/>
    </location>
</feature>
<gene>
    <name evidence="3" type="ORF">INT47_002630</name>
</gene>
<dbReference type="AlphaFoldDB" id="A0A8H7R8F1"/>
<feature type="transmembrane region" description="Helical" evidence="2">
    <location>
        <begin position="360"/>
        <end position="381"/>
    </location>
</feature>
<evidence type="ECO:0000256" key="2">
    <source>
        <dbReference type="SAM" id="Phobius"/>
    </source>
</evidence>
<feature type="compositionally biased region" description="Acidic residues" evidence="1">
    <location>
        <begin position="897"/>
        <end position="907"/>
    </location>
</feature>
<dbReference type="InterPro" id="IPR015915">
    <property type="entry name" value="Kelch-typ_b-propeller"/>
</dbReference>
<name>A0A8H7R8F1_9FUNG</name>
<reference evidence="3" key="1">
    <citation type="submission" date="2020-12" db="EMBL/GenBank/DDBJ databases">
        <title>Metabolic potential, ecology and presence of endohyphal bacteria is reflected in genomic diversity of Mucoromycotina.</title>
        <authorList>
            <person name="Muszewska A."/>
            <person name="Okrasinska A."/>
            <person name="Steczkiewicz K."/>
            <person name="Drgas O."/>
            <person name="Orlowska M."/>
            <person name="Perlinska-Lenart U."/>
            <person name="Aleksandrzak-Piekarczyk T."/>
            <person name="Szatraj K."/>
            <person name="Zielenkiewicz U."/>
            <person name="Pilsyk S."/>
            <person name="Malc E."/>
            <person name="Mieczkowski P."/>
            <person name="Kruszewska J.S."/>
            <person name="Biernat P."/>
            <person name="Pawlowska J."/>
        </authorList>
    </citation>
    <scope>NUCLEOTIDE SEQUENCE</scope>
    <source>
        <strain evidence="3">WA0000017839</strain>
    </source>
</reference>
<evidence type="ECO:0000313" key="4">
    <source>
        <dbReference type="Proteomes" id="UP000603453"/>
    </source>
</evidence>
<comment type="caution">
    <text evidence="3">The sequence shown here is derived from an EMBL/GenBank/DDBJ whole genome shotgun (WGS) entry which is preliminary data.</text>
</comment>
<dbReference type="InterPro" id="IPR011043">
    <property type="entry name" value="Gal_Oxase/kelch_b-propeller"/>
</dbReference>
<dbReference type="OrthoDB" id="2217076at2759"/>
<keyword evidence="2" id="KW-1133">Transmembrane helix</keyword>
<keyword evidence="2" id="KW-0812">Transmembrane</keyword>
<dbReference type="Gene3D" id="2.120.10.80">
    <property type="entry name" value="Kelch-type beta propeller"/>
    <property type="match status" value="1"/>
</dbReference>
<protein>
    <submittedName>
        <fullName evidence="3">Uncharacterized protein</fullName>
    </submittedName>
</protein>
<accession>A0A8H7R8F1</accession>
<keyword evidence="2" id="KW-0472">Membrane</keyword>
<organism evidence="3 4">
    <name type="scientific">Mucor saturninus</name>
    <dbReference type="NCBI Taxonomy" id="64648"/>
    <lineage>
        <taxon>Eukaryota</taxon>
        <taxon>Fungi</taxon>
        <taxon>Fungi incertae sedis</taxon>
        <taxon>Mucoromycota</taxon>
        <taxon>Mucoromycotina</taxon>
        <taxon>Mucoromycetes</taxon>
        <taxon>Mucorales</taxon>
        <taxon>Mucorineae</taxon>
        <taxon>Mucoraceae</taxon>
        <taxon>Mucor</taxon>
    </lineage>
</organism>
<feature type="region of interest" description="Disordered" evidence="1">
    <location>
        <begin position="879"/>
        <end position="907"/>
    </location>
</feature>
<dbReference type="SUPFAM" id="SSF50965">
    <property type="entry name" value="Galactose oxidase, central domain"/>
    <property type="match status" value="1"/>
</dbReference>